<reference evidence="2 3" key="1">
    <citation type="submission" date="2020-05" db="EMBL/GenBank/DDBJ databases">
        <title>Complete genome of Desulfobulbus oligotrophicus.</title>
        <authorList>
            <person name="Podar M."/>
        </authorList>
    </citation>
    <scope>NUCLEOTIDE SEQUENCE [LARGE SCALE GENOMIC DNA]</scope>
    <source>
        <strain evidence="2 3">Prop6</strain>
    </source>
</reference>
<dbReference type="Proteomes" id="UP000596092">
    <property type="component" value="Chromosome"/>
</dbReference>
<dbReference type="EMBL" id="CP054140">
    <property type="protein sequence ID" value="QQG66234.1"/>
    <property type="molecule type" value="Genomic_DNA"/>
</dbReference>
<proteinExistence type="predicted"/>
<gene>
    <name evidence="2" type="ORF">HP555_10370</name>
</gene>
<evidence type="ECO:0000313" key="3">
    <source>
        <dbReference type="Proteomes" id="UP000596092"/>
    </source>
</evidence>
<sequence length="83" mass="9260">MGIAEELSPKNDESPVSPGDNRNPKLEFVDDLRSLTVTSQVAQKPRGFAINGRTTRHAGYAVSRKERKQVEEIFGWMKTVASE</sequence>
<dbReference type="KEGG" id="dog:HP555_10370"/>
<organism evidence="2 3">
    <name type="scientific">Desulfobulbus oligotrophicus</name>
    <dbReference type="NCBI Taxonomy" id="1909699"/>
    <lineage>
        <taxon>Bacteria</taxon>
        <taxon>Pseudomonadati</taxon>
        <taxon>Thermodesulfobacteriota</taxon>
        <taxon>Desulfobulbia</taxon>
        <taxon>Desulfobulbales</taxon>
        <taxon>Desulfobulbaceae</taxon>
        <taxon>Desulfobulbus</taxon>
    </lineage>
</organism>
<evidence type="ECO:0008006" key="4">
    <source>
        <dbReference type="Google" id="ProtNLM"/>
    </source>
</evidence>
<keyword evidence="3" id="KW-1185">Reference proteome</keyword>
<evidence type="ECO:0000256" key="1">
    <source>
        <dbReference type="SAM" id="MobiDB-lite"/>
    </source>
</evidence>
<name>A0A7T5VEE3_9BACT</name>
<feature type="region of interest" description="Disordered" evidence="1">
    <location>
        <begin position="1"/>
        <end position="26"/>
    </location>
</feature>
<accession>A0A7T5VEE3</accession>
<evidence type="ECO:0000313" key="2">
    <source>
        <dbReference type="EMBL" id="QQG66234.1"/>
    </source>
</evidence>
<dbReference type="AlphaFoldDB" id="A0A7T5VEE3"/>
<protein>
    <recommendedName>
        <fullName evidence="4">Transposase DDE domain-containing protein</fullName>
    </recommendedName>
</protein>